<accession>A0A142CVR2</accession>
<dbReference type="AlphaFoldDB" id="A0A142CVR2"/>
<dbReference type="EMBL" id="CP014750">
    <property type="protein sequence ID" value="AMQ18864.1"/>
    <property type="molecule type" value="Genomic_DNA"/>
</dbReference>
<sequence>MPTMTLSIPPELYRRMKKHPEIKWSEIARRAIEEYLQELESSKAEISMDEFRGLLGEETLKEIEATHNEAYEGYYKKVRELEWDRTKRSSTTRTS</sequence>
<dbReference type="Proteomes" id="UP000073604">
    <property type="component" value="Chromosome"/>
</dbReference>
<name>A0A142CVR2_9EURY</name>
<dbReference type="OrthoDB" id="39930at2157"/>
<dbReference type="STRING" id="53952.A0127_06590"/>
<organism evidence="1 2">
    <name type="scientific">Thermococcus peptonophilus</name>
    <dbReference type="NCBI Taxonomy" id="53952"/>
    <lineage>
        <taxon>Archaea</taxon>
        <taxon>Methanobacteriati</taxon>
        <taxon>Methanobacteriota</taxon>
        <taxon>Thermococci</taxon>
        <taxon>Thermococcales</taxon>
        <taxon>Thermococcaceae</taxon>
        <taxon>Thermococcus</taxon>
    </lineage>
</organism>
<evidence type="ECO:0000313" key="2">
    <source>
        <dbReference type="Proteomes" id="UP000073604"/>
    </source>
</evidence>
<dbReference type="GeneID" id="27140200"/>
<keyword evidence="2" id="KW-1185">Reference proteome</keyword>
<dbReference type="KEGG" id="tpep:A0127_06590"/>
<evidence type="ECO:0000313" key="1">
    <source>
        <dbReference type="EMBL" id="AMQ18864.1"/>
    </source>
</evidence>
<dbReference type="RefSeq" id="WP_062389557.1">
    <property type="nucleotide sequence ID" value="NZ_CP014750.1"/>
</dbReference>
<protein>
    <submittedName>
        <fullName evidence="1">Uncharacterized protein</fullName>
    </submittedName>
</protein>
<proteinExistence type="predicted"/>
<gene>
    <name evidence="1" type="ORF">A0127_06590</name>
</gene>
<reference evidence="2" key="1">
    <citation type="submission" date="2016-03" db="EMBL/GenBank/DDBJ databases">
        <authorList>
            <person name="Oger P.M."/>
        </authorList>
    </citation>
    <scope>NUCLEOTIDE SEQUENCE [LARGE SCALE GENOMIC DNA]</scope>
    <source>
        <strain evidence="2">OG-1</strain>
    </source>
</reference>